<proteinExistence type="predicted"/>
<name>A6KRM6_RAT</name>
<keyword evidence="1" id="KW-0732">Signal</keyword>
<reference evidence="2 3" key="1">
    <citation type="submission" date="2005-09" db="EMBL/GenBank/DDBJ databases">
        <authorList>
            <person name="Mural R.J."/>
            <person name="Li P.W."/>
            <person name="Adams M.D."/>
            <person name="Amanatides P.G."/>
            <person name="Baden-Tillson H."/>
            <person name="Barnstead M."/>
            <person name="Chin S.H."/>
            <person name="Dew I."/>
            <person name="Evans C.A."/>
            <person name="Ferriera S."/>
            <person name="Flanigan M."/>
            <person name="Fosler C."/>
            <person name="Glodek A."/>
            <person name="Gu Z."/>
            <person name="Holt R.A."/>
            <person name="Jennings D."/>
            <person name="Kraft C.L."/>
            <person name="Lu F."/>
            <person name="Nguyen T."/>
            <person name="Nusskern D.R."/>
            <person name="Pfannkoch C.M."/>
            <person name="Sitter C."/>
            <person name="Sutton G.G."/>
            <person name="Venter J.C."/>
            <person name="Wang Z."/>
            <person name="Woodage T."/>
            <person name="Zheng X.H."/>
            <person name="Zhong F."/>
        </authorList>
    </citation>
    <scope>NUCLEOTIDE SEQUENCE [LARGE SCALE GENOMIC DNA]</scope>
    <source>
        <strain>BN</strain>
        <strain evidence="3">Sprague-Dawley</strain>
    </source>
</reference>
<organism evidence="2 3">
    <name type="scientific">Rattus norvegicus</name>
    <name type="common">Rat</name>
    <dbReference type="NCBI Taxonomy" id="10116"/>
    <lineage>
        <taxon>Eukaryota</taxon>
        <taxon>Metazoa</taxon>
        <taxon>Chordata</taxon>
        <taxon>Craniata</taxon>
        <taxon>Vertebrata</taxon>
        <taxon>Euteleostomi</taxon>
        <taxon>Mammalia</taxon>
        <taxon>Eutheria</taxon>
        <taxon>Euarchontoglires</taxon>
        <taxon>Glires</taxon>
        <taxon>Rodentia</taxon>
        <taxon>Myomorpha</taxon>
        <taxon>Muroidea</taxon>
        <taxon>Muridae</taxon>
        <taxon>Murinae</taxon>
        <taxon>Rattus</taxon>
    </lineage>
</organism>
<gene>
    <name evidence="2" type="ORF">rCG_58889</name>
</gene>
<feature type="signal peptide" evidence="1">
    <location>
        <begin position="1"/>
        <end position="23"/>
    </location>
</feature>
<evidence type="ECO:0000256" key="1">
    <source>
        <dbReference type="SAM" id="SignalP"/>
    </source>
</evidence>
<accession>A6KRM6</accession>
<dbReference type="Proteomes" id="UP000234681">
    <property type="component" value="Chromosome 8"/>
</dbReference>
<protein>
    <submittedName>
        <fullName evidence="2">RCG58889</fullName>
    </submittedName>
</protein>
<dbReference type="AlphaFoldDB" id="A6KRM6"/>
<evidence type="ECO:0000313" key="3">
    <source>
        <dbReference type="Proteomes" id="UP000234681"/>
    </source>
</evidence>
<feature type="non-terminal residue" evidence="2">
    <location>
        <position position="40"/>
    </location>
</feature>
<sequence>MQSRPWPLLSWVSCLLFSHGARWCSFLHWPSSAIPWGFLF</sequence>
<feature type="chain" id="PRO_5039933633" evidence="1">
    <location>
        <begin position="24"/>
        <end position="40"/>
    </location>
</feature>
<evidence type="ECO:0000313" key="2">
    <source>
        <dbReference type="EMBL" id="EDL84050.1"/>
    </source>
</evidence>
<dbReference type="EMBL" id="CH474096">
    <property type="protein sequence ID" value="EDL84050.1"/>
    <property type="molecule type" value="Genomic_DNA"/>
</dbReference>